<sequence>MEHVTVRVRLVEQTQPAAALAGLPNNCIEARQQMEQKNGEWGTKADKRPIASPQRRDWDWDWDWDWGTTPQQASLLLESELSERASDGSKPASQQGSPLELRSSLDVHPSTEKKAKDLLWPRRQPLHPLHQPLPASPSTGEAPNPLQLVDSITRWPAASSSPLGPKKINLQSPLAGMISPASLAIMSRTKTEATEQDCVLADISLSLKVGLGAVLVLRSLYQS</sequence>
<reference evidence="2 3" key="1">
    <citation type="submission" date="2020-01" db="EMBL/GenBank/DDBJ databases">
        <title>Identification and distribution of gene clusters putatively required for synthesis of sphingolipid metabolism inhibitors in phylogenetically diverse species of the filamentous fungus Fusarium.</title>
        <authorList>
            <person name="Kim H.-S."/>
            <person name="Busman M."/>
            <person name="Brown D.W."/>
            <person name="Divon H."/>
            <person name="Uhlig S."/>
            <person name="Proctor R.H."/>
        </authorList>
    </citation>
    <scope>NUCLEOTIDE SEQUENCE [LARGE SCALE GENOMIC DNA]</scope>
    <source>
        <strain evidence="2 3">NRRL 20459</strain>
    </source>
</reference>
<evidence type="ECO:0000313" key="2">
    <source>
        <dbReference type="EMBL" id="KAF4469626.1"/>
    </source>
</evidence>
<dbReference type="EMBL" id="JAADYS010000452">
    <property type="protein sequence ID" value="KAF4469626.1"/>
    <property type="molecule type" value="Genomic_DNA"/>
</dbReference>
<comment type="caution">
    <text evidence="2">The sequence shown here is derived from an EMBL/GenBank/DDBJ whole genome shotgun (WGS) entry which is preliminary data.</text>
</comment>
<evidence type="ECO:0000313" key="3">
    <source>
        <dbReference type="Proteomes" id="UP000554235"/>
    </source>
</evidence>
<gene>
    <name evidence="2" type="ORF">FALBO_3493</name>
</gene>
<name>A0A8H4LIY8_9HYPO</name>
<keyword evidence="3" id="KW-1185">Reference proteome</keyword>
<dbReference type="AlphaFoldDB" id="A0A8H4LIY8"/>
<feature type="region of interest" description="Disordered" evidence="1">
    <location>
        <begin position="81"/>
        <end position="146"/>
    </location>
</feature>
<organism evidence="2 3">
    <name type="scientific">Fusarium albosuccineum</name>
    <dbReference type="NCBI Taxonomy" id="1237068"/>
    <lineage>
        <taxon>Eukaryota</taxon>
        <taxon>Fungi</taxon>
        <taxon>Dikarya</taxon>
        <taxon>Ascomycota</taxon>
        <taxon>Pezizomycotina</taxon>
        <taxon>Sordariomycetes</taxon>
        <taxon>Hypocreomycetidae</taxon>
        <taxon>Hypocreales</taxon>
        <taxon>Nectriaceae</taxon>
        <taxon>Fusarium</taxon>
        <taxon>Fusarium decemcellulare species complex</taxon>
    </lineage>
</organism>
<accession>A0A8H4LIY8</accession>
<feature type="compositionally biased region" description="Basic and acidic residues" evidence="1">
    <location>
        <begin position="103"/>
        <end position="120"/>
    </location>
</feature>
<protein>
    <submittedName>
        <fullName evidence="2">Uncharacterized protein</fullName>
    </submittedName>
</protein>
<feature type="region of interest" description="Disordered" evidence="1">
    <location>
        <begin position="34"/>
        <end position="54"/>
    </location>
</feature>
<evidence type="ECO:0000256" key="1">
    <source>
        <dbReference type="SAM" id="MobiDB-lite"/>
    </source>
</evidence>
<dbReference type="Proteomes" id="UP000554235">
    <property type="component" value="Unassembled WGS sequence"/>
</dbReference>
<feature type="compositionally biased region" description="Low complexity" evidence="1">
    <location>
        <begin position="121"/>
        <end position="133"/>
    </location>
</feature>
<proteinExistence type="predicted"/>